<protein>
    <submittedName>
        <fullName evidence="6">PAS domain-containing protein</fullName>
    </submittedName>
</protein>
<feature type="transmembrane region" description="Helical" evidence="4">
    <location>
        <begin position="50"/>
        <end position="75"/>
    </location>
</feature>
<dbReference type="NCBIfam" id="TIGR00573">
    <property type="entry name" value="dnaq"/>
    <property type="match status" value="1"/>
</dbReference>
<dbReference type="GO" id="GO:0008408">
    <property type="term" value="F:3'-5' exonuclease activity"/>
    <property type="evidence" value="ECO:0007669"/>
    <property type="project" value="TreeGrafter"/>
</dbReference>
<dbReference type="InterPro" id="IPR036397">
    <property type="entry name" value="RNaseH_sf"/>
</dbReference>
<evidence type="ECO:0000256" key="2">
    <source>
        <dbReference type="ARBA" id="ARBA00026073"/>
    </source>
</evidence>
<comment type="caution">
    <text evidence="6">The sequence shown here is derived from an EMBL/GenBank/DDBJ whole genome shotgun (WGS) entry which is preliminary data.</text>
</comment>
<keyword evidence="4" id="KW-1133">Transmembrane helix</keyword>
<dbReference type="SMART" id="SM00479">
    <property type="entry name" value="EXOIII"/>
    <property type="match status" value="1"/>
</dbReference>
<keyword evidence="4" id="KW-0472">Membrane</keyword>
<feature type="domain" description="Exonuclease" evidence="5">
    <location>
        <begin position="377"/>
        <end position="544"/>
    </location>
</feature>
<dbReference type="InterPro" id="IPR013520">
    <property type="entry name" value="Ribonucl_H"/>
</dbReference>
<evidence type="ECO:0000256" key="4">
    <source>
        <dbReference type="SAM" id="Phobius"/>
    </source>
</evidence>
<dbReference type="InterPro" id="IPR035965">
    <property type="entry name" value="PAS-like_dom_sf"/>
</dbReference>
<comment type="subunit">
    <text evidence="2">DNA polymerase III contains a core (composed of alpha, epsilon and theta chains) that associates with a tau subunit. This core dimerizes to form the POLIII' complex. PolIII' associates with the gamma complex (composed of gamma, delta, delta', psi and chi chains) and with the beta chain to form the complete DNA polymerase III complex.</text>
</comment>
<dbReference type="SUPFAM" id="SSF55785">
    <property type="entry name" value="PYP-like sensor domain (PAS domain)"/>
    <property type="match status" value="1"/>
</dbReference>
<proteinExistence type="predicted"/>
<dbReference type="GO" id="GO:0005829">
    <property type="term" value="C:cytosol"/>
    <property type="evidence" value="ECO:0007669"/>
    <property type="project" value="TreeGrafter"/>
</dbReference>
<dbReference type="InterPro" id="IPR006054">
    <property type="entry name" value="DnaQ"/>
</dbReference>
<dbReference type="GO" id="GO:0045004">
    <property type="term" value="P:DNA replication proofreading"/>
    <property type="evidence" value="ECO:0007669"/>
    <property type="project" value="TreeGrafter"/>
</dbReference>
<gene>
    <name evidence="6" type="ORF">ENS29_15120</name>
</gene>
<name>A0A7C4W0V4_9BACT</name>
<dbReference type="Pfam" id="PF00929">
    <property type="entry name" value="RNase_T"/>
    <property type="match status" value="1"/>
</dbReference>
<reference evidence="6" key="1">
    <citation type="journal article" date="2020" name="mSystems">
        <title>Genome- and Community-Level Interaction Insights into Carbon Utilization and Element Cycling Functions of Hydrothermarchaeota in Hydrothermal Sediment.</title>
        <authorList>
            <person name="Zhou Z."/>
            <person name="Liu Y."/>
            <person name="Xu W."/>
            <person name="Pan J."/>
            <person name="Luo Z.H."/>
            <person name="Li M."/>
        </authorList>
    </citation>
    <scope>NUCLEOTIDE SEQUENCE [LARGE SCALE GENOMIC DNA]</scope>
    <source>
        <strain evidence="6">SpSt-477</strain>
    </source>
</reference>
<sequence length="567" mass="63783">MDSHKKFWLFVLLSACASVAVVVTLGSLFWRQFSPAEQHQMLEMVHRHMVYIVAIIAMFFGGWIVWLDAVLYTYVLPTVQIADETLLILTVNPGHRIKIDASRDMKRLADLINEGADRYEAMARSVEERVKEAREALEFERNILASVIEHLPEGLVICNTAGDIVLYNQKAQRLLTVREPLDHTRSIESLSGPFLGLGRHIGSVIAPEKIDAAISEITRKWNDGKEPVAFFSIQGAADNVLSVEMMPILARRDHIVGYILTCHDVMESVSLEARKTAIQLFSVFRNDLDRLKTSVEALLNVCRTAANHKSDLVHAIEANVSRIDGLIESTFREYAEFPDVCPITLSTESRPEFYDFDLFNRPEPGIDIGNQLLVNLVYTVFDTETTGLNPTSDEIISIGAVRIVNGKIVQDDLFSMLIDPKREVSEASIRVHGIRPEMLKGQPTIDAALPHFQRYAENTVLVGHNVAFDMRMFQVKEPLTGIRFTQPVLDTMFLSAILHPAHRYHSIEAISNRLGICVRGRHTALGDAMATAEIFLKFLPLLARMNIFTLNDAIEASKKSDYAKVRY</sequence>
<dbReference type="SUPFAM" id="SSF53098">
    <property type="entry name" value="Ribonuclease H-like"/>
    <property type="match status" value="1"/>
</dbReference>
<feature type="coiled-coil region" evidence="3">
    <location>
        <begin position="116"/>
        <end position="143"/>
    </location>
</feature>
<evidence type="ECO:0000256" key="1">
    <source>
        <dbReference type="ARBA" id="ARBA00025483"/>
    </source>
</evidence>
<dbReference type="Gene3D" id="3.30.420.10">
    <property type="entry name" value="Ribonuclease H-like superfamily/Ribonuclease H"/>
    <property type="match status" value="1"/>
</dbReference>
<dbReference type="GO" id="GO:0003887">
    <property type="term" value="F:DNA-directed DNA polymerase activity"/>
    <property type="evidence" value="ECO:0007669"/>
    <property type="project" value="InterPro"/>
</dbReference>
<keyword evidence="4" id="KW-0812">Transmembrane</keyword>
<dbReference type="InterPro" id="IPR012337">
    <property type="entry name" value="RNaseH-like_sf"/>
</dbReference>
<evidence type="ECO:0000313" key="6">
    <source>
        <dbReference type="EMBL" id="HGU34155.1"/>
    </source>
</evidence>
<dbReference type="Gene3D" id="3.30.450.20">
    <property type="entry name" value="PAS domain"/>
    <property type="match status" value="1"/>
</dbReference>
<dbReference type="FunFam" id="3.30.420.10:FF:000045">
    <property type="entry name" value="3'-5' exonuclease DinG"/>
    <property type="match status" value="1"/>
</dbReference>
<dbReference type="CDD" id="cd06127">
    <property type="entry name" value="DEDDh"/>
    <property type="match status" value="1"/>
</dbReference>
<evidence type="ECO:0000256" key="3">
    <source>
        <dbReference type="SAM" id="Coils"/>
    </source>
</evidence>
<dbReference type="PANTHER" id="PTHR30231:SF41">
    <property type="entry name" value="DNA POLYMERASE III SUBUNIT EPSILON"/>
    <property type="match status" value="1"/>
</dbReference>
<accession>A0A7C4W0V4</accession>
<feature type="transmembrane region" description="Helical" evidence="4">
    <location>
        <begin position="6"/>
        <end position="30"/>
    </location>
</feature>
<dbReference type="EMBL" id="DSUH01000349">
    <property type="protein sequence ID" value="HGU34155.1"/>
    <property type="molecule type" value="Genomic_DNA"/>
</dbReference>
<comment type="function">
    <text evidence="1">DNA polymerase III is a complex, multichain enzyme responsible for most of the replicative synthesis in bacteria. The epsilon subunit contain the editing function and is a proofreading 3'-5' exonuclease.</text>
</comment>
<organism evidence="6">
    <name type="scientific">Desulfatirhabdium butyrativorans</name>
    <dbReference type="NCBI Taxonomy" id="340467"/>
    <lineage>
        <taxon>Bacteria</taxon>
        <taxon>Pseudomonadati</taxon>
        <taxon>Thermodesulfobacteriota</taxon>
        <taxon>Desulfobacteria</taxon>
        <taxon>Desulfobacterales</taxon>
        <taxon>Desulfatirhabdiaceae</taxon>
        <taxon>Desulfatirhabdium</taxon>
    </lineage>
</organism>
<evidence type="ECO:0000259" key="5">
    <source>
        <dbReference type="SMART" id="SM00479"/>
    </source>
</evidence>
<dbReference type="AlphaFoldDB" id="A0A7C4W0V4"/>
<dbReference type="PANTHER" id="PTHR30231">
    <property type="entry name" value="DNA POLYMERASE III SUBUNIT EPSILON"/>
    <property type="match status" value="1"/>
</dbReference>
<dbReference type="GO" id="GO:0003677">
    <property type="term" value="F:DNA binding"/>
    <property type="evidence" value="ECO:0007669"/>
    <property type="project" value="InterPro"/>
</dbReference>
<keyword evidence="3" id="KW-0175">Coiled coil</keyword>